<protein>
    <submittedName>
        <fullName evidence="4">Type IX secretion system sortase PorU</fullName>
    </submittedName>
</protein>
<dbReference type="Pfam" id="PF01364">
    <property type="entry name" value="Peptidase_C25"/>
    <property type="match status" value="1"/>
</dbReference>
<dbReference type="Proteomes" id="UP000480425">
    <property type="component" value="Unassembled WGS sequence"/>
</dbReference>
<dbReference type="InterPro" id="IPR029031">
    <property type="entry name" value="Gingipain_N_sf"/>
</dbReference>
<gene>
    <name evidence="4" type="primary">porU</name>
    <name evidence="4" type="ORF">F7D73_14025</name>
</gene>
<dbReference type="GO" id="GO:0006508">
    <property type="term" value="P:proteolysis"/>
    <property type="evidence" value="ECO:0007669"/>
    <property type="project" value="InterPro"/>
</dbReference>
<dbReference type="RefSeq" id="WP_153125658.1">
    <property type="nucleotide sequence ID" value="NZ_VZCB01000098.1"/>
</dbReference>
<organism evidence="4 5">
    <name type="scientific">Segatella copri</name>
    <dbReference type="NCBI Taxonomy" id="165179"/>
    <lineage>
        <taxon>Bacteria</taxon>
        <taxon>Pseudomonadati</taxon>
        <taxon>Bacteroidota</taxon>
        <taxon>Bacteroidia</taxon>
        <taxon>Bacteroidales</taxon>
        <taxon>Prevotellaceae</taxon>
        <taxon>Segatella</taxon>
    </lineage>
</organism>
<dbReference type="Gene3D" id="3.40.50.10390">
    <property type="entry name" value="Gingipain r, domain 1"/>
    <property type="match status" value="1"/>
</dbReference>
<name>A0A6G1U3P0_9BACT</name>
<comment type="caution">
    <text evidence="4">The sequence shown here is derived from an EMBL/GenBank/DDBJ whole genome shotgun (WGS) entry which is preliminary data.</text>
</comment>
<dbReference type="AlphaFoldDB" id="A0A6G1U3P0"/>
<evidence type="ECO:0000256" key="1">
    <source>
        <dbReference type="ARBA" id="ARBA00022729"/>
    </source>
</evidence>
<dbReference type="NCBIfam" id="NF033707">
    <property type="entry name" value="T9SS_sortase"/>
    <property type="match status" value="1"/>
</dbReference>
<sequence>MSKTFRIWWIGLCLLFMALPVSAQKFFNLTSDEVKVDSVLPQFIYSYPLQGDYQDSIYTVELKYPEYIDMSADDIAHYNHLSGAILPGQVVVNQKVMECRKKGVLMISLSPLLFRQNRYQALVSFMLDVKAQPLKRAQQEAGKENLMKSRAAGKSASLYADHSVLASGAWAKIRVSQSGIHQLTDAVVRQAGFSNINKVKIYGYGGNLQNEALIAGELKKLDDLQEVPQCIVDGKHYFYAKGPVSWEDKTSIQRIRNPYSDYGYYFITQTGEEPTQMDSATFISTYFPQAEDYHSLYEKDGYSWFPGGRNLFDPTEVPLGGKQQVAIVNQTGSSNGKLTVGVTMGVNGSVEVQKNGVYLGTITLQKSVTSDASYQMAVESFATYPLKDLSEKDTITLLPKTGGPMHLDYVAMTWEKPIPFPGFNSQVPAAQYVYGITNQDHHADGAADMVIIIPTSQKLLKEAKRLKEFHETHDGLRVTIVPADELYNEFASGTPDANAYRRYLRMLYDKAQTEADMPKYLLMFGDCVWDNRMLTASCKTLNPDDYLLCYESEESFCKVHCFVSDSWLGILGEGKGTDPRTELQDVGVGRFPVTTVDEARIMVDKTINYANNENAGSWQNTLMFMGDDGNSNLHMKDANEVADFVSALYPGYLIKKVMWDAYTRVSSSTGNTYPEATRIIKQQQAAGALIMDYAGHASETQVSHEGVLKITDFKEFRNTNLPLWVTACCDIMPFDGVTSNIGEEAILNPNGGAVAFYGTTRTVYALENKYINRAFMRRVLSYVDGKPITLGEAHRLAQNDIMMGAVVQGEKDNKENHLQYSLLGDPALSLNLPQMKVVVDSINGVDCRQTDAVAKLKAGSIARIAGHIEGAEDYQGVVTATVRDSRNQITCKLNDTSDDGAFEAFRFYDRQKTLFNGSDSVRNGQFVLSFAVPKDINYSDSAGLVNLFAINGSKNLPVQGASDRFLVGGSEEMQNDSIGPSIYCYLNSPSFTDGGRVNATPYFVAQITDKDGVNVSGSGIGHDLQLVIDGDMSKTYVLNDHFTYDFGSYTSGSTYYSIPELEPGKHQLMFRAWDIQNNSSTVRLNFNVVKGLTPNLFQVGVTENPARTSTTFIISHDRAESNMDVVIELYDTSGRLIWRHAENGVPASGTYTVKWDLTVDGGRPLSTGVYLYRVRIAAGGSSYASKTQKLIVIK</sequence>
<dbReference type="InterPro" id="IPR029030">
    <property type="entry name" value="Caspase-like_dom_sf"/>
</dbReference>
<evidence type="ECO:0000313" key="4">
    <source>
        <dbReference type="EMBL" id="MQN82036.1"/>
    </source>
</evidence>
<evidence type="ECO:0000313" key="5">
    <source>
        <dbReference type="Proteomes" id="UP000480425"/>
    </source>
</evidence>
<accession>A0A6G1U3P0</accession>
<reference evidence="4 5" key="1">
    <citation type="submission" date="2019-09" db="EMBL/GenBank/DDBJ databases">
        <title>Distinct polysaccharide growth profiles of human intestinal Prevotella copri isolates.</title>
        <authorList>
            <person name="Fehlner-Peach H."/>
            <person name="Magnabosco C."/>
            <person name="Raghavan V."/>
            <person name="Scher J.U."/>
            <person name="Tett A."/>
            <person name="Cox L.M."/>
            <person name="Gottsegen C."/>
            <person name="Watters A."/>
            <person name="Wiltshire- Gordon J.D."/>
            <person name="Segata N."/>
            <person name="Bonneau R."/>
            <person name="Littman D.R."/>
        </authorList>
    </citation>
    <scope>NUCLEOTIDE SEQUENCE [LARGE SCALE GENOMIC DNA]</scope>
    <source>
        <strain evidence="5">iA622</strain>
    </source>
</reference>
<dbReference type="OrthoDB" id="9809780at2"/>
<evidence type="ECO:0000256" key="2">
    <source>
        <dbReference type="SAM" id="SignalP"/>
    </source>
</evidence>
<dbReference type="GO" id="GO:0008234">
    <property type="term" value="F:cysteine-type peptidase activity"/>
    <property type="evidence" value="ECO:0007669"/>
    <property type="project" value="InterPro"/>
</dbReference>
<dbReference type="SUPFAM" id="SSF52129">
    <property type="entry name" value="Caspase-like"/>
    <property type="match status" value="1"/>
</dbReference>
<dbReference type="Gene3D" id="2.60.40.4070">
    <property type="match status" value="1"/>
</dbReference>
<dbReference type="EMBL" id="VZCB01000098">
    <property type="protein sequence ID" value="MQN82036.1"/>
    <property type="molecule type" value="Genomic_DNA"/>
</dbReference>
<feature type="signal peptide" evidence="2">
    <location>
        <begin position="1"/>
        <end position="23"/>
    </location>
</feature>
<keyword evidence="1 2" id="KW-0732">Signal</keyword>
<dbReference type="CDD" id="cd02258">
    <property type="entry name" value="Peptidase_C25_N"/>
    <property type="match status" value="1"/>
</dbReference>
<evidence type="ECO:0000259" key="3">
    <source>
        <dbReference type="Pfam" id="PF01364"/>
    </source>
</evidence>
<dbReference type="Gene3D" id="3.40.50.1460">
    <property type="match status" value="1"/>
</dbReference>
<dbReference type="InterPro" id="IPR001769">
    <property type="entry name" value="Gingipain"/>
</dbReference>
<feature type="domain" description="Gingipain" evidence="3">
    <location>
        <begin position="450"/>
        <end position="830"/>
    </location>
</feature>
<proteinExistence type="predicted"/>
<feature type="chain" id="PRO_5026009366" evidence="2">
    <location>
        <begin position="24"/>
        <end position="1194"/>
    </location>
</feature>